<gene>
    <name evidence="7" type="ORF">H7849_01160</name>
</gene>
<keyword evidence="3 6" id="KW-0812">Transmembrane</keyword>
<dbReference type="InterPro" id="IPR017039">
    <property type="entry name" value="Virul_fac_BrkB"/>
</dbReference>
<protein>
    <submittedName>
        <fullName evidence="7">YihY/virulence factor BrkB family protein</fullName>
    </submittedName>
</protein>
<evidence type="ECO:0000256" key="3">
    <source>
        <dbReference type="ARBA" id="ARBA00022692"/>
    </source>
</evidence>
<dbReference type="AlphaFoldDB" id="A0A7G8BJD8"/>
<keyword evidence="4 6" id="KW-1133">Transmembrane helix</keyword>
<dbReference type="Proteomes" id="UP000515312">
    <property type="component" value="Chromosome"/>
</dbReference>
<evidence type="ECO:0000256" key="2">
    <source>
        <dbReference type="ARBA" id="ARBA00022475"/>
    </source>
</evidence>
<sequence length="312" mass="34657">MARSLKYPSLASHHDIHGAPHMIATEKLRGEVERTCRSTGSFILLVYRELIRTRVFTAGAGLAFYFTFSLVPLLIVFASLLWYLPVTTMVSQLLAVLAALIPQESMQLVQTMILSVLGPGHAKVLSFGIFGYLWAATGGFSGLIEALDIAYDVTNCRSWWRERLQALLLTFTVGGLALLSLLALVVGPEFGHFLRIFFSVPETYAHIWPVLRWIFTIVTFVAGVELVYWLGPHARHSFWSTLPGAAVAVAMWFLGSFGLSFYLGHLSNYNKTYGSLGAVAGFMLWLYISSLAVLIGAEFNAELVKRRRARQS</sequence>
<dbReference type="PANTHER" id="PTHR30213:SF0">
    <property type="entry name" value="UPF0761 MEMBRANE PROTEIN YIHY"/>
    <property type="match status" value="1"/>
</dbReference>
<feature type="transmembrane region" description="Helical" evidence="6">
    <location>
        <begin position="242"/>
        <end position="263"/>
    </location>
</feature>
<accession>A0A7G8BJD8</accession>
<name>A0A7G8BJD8_9BACT</name>
<evidence type="ECO:0000313" key="7">
    <source>
        <dbReference type="EMBL" id="QNI32658.1"/>
    </source>
</evidence>
<evidence type="ECO:0000313" key="8">
    <source>
        <dbReference type="Proteomes" id="UP000515312"/>
    </source>
</evidence>
<reference evidence="7 8" key="1">
    <citation type="submission" date="2020-08" db="EMBL/GenBank/DDBJ databases">
        <title>Edaphobacter telluris sp. nov. and Acidobacterium dinghuensis sp. nov., two acidobacteria isolated from forest soil.</title>
        <authorList>
            <person name="Fu J."/>
            <person name="Qiu L."/>
        </authorList>
    </citation>
    <scope>NUCLEOTIDE SEQUENCE [LARGE SCALE GENOMIC DNA]</scope>
    <source>
        <strain evidence="7">4Y35</strain>
    </source>
</reference>
<evidence type="ECO:0000256" key="4">
    <source>
        <dbReference type="ARBA" id="ARBA00022989"/>
    </source>
</evidence>
<dbReference type="PIRSF" id="PIRSF035875">
    <property type="entry name" value="RNase_BN"/>
    <property type="match status" value="1"/>
</dbReference>
<evidence type="ECO:0000256" key="6">
    <source>
        <dbReference type="SAM" id="Phobius"/>
    </source>
</evidence>
<organism evidence="7 8">
    <name type="scientific">Alloacidobacterium dinghuense</name>
    <dbReference type="NCBI Taxonomy" id="2763107"/>
    <lineage>
        <taxon>Bacteria</taxon>
        <taxon>Pseudomonadati</taxon>
        <taxon>Acidobacteriota</taxon>
        <taxon>Terriglobia</taxon>
        <taxon>Terriglobales</taxon>
        <taxon>Acidobacteriaceae</taxon>
        <taxon>Alloacidobacterium</taxon>
    </lineage>
</organism>
<dbReference type="KEGG" id="adin:H7849_01160"/>
<dbReference type="GO" id="GO:0005886">
    <property type="term" value="C:plasma membrane"/>
    <property type="evidence" value="ECO:0007669"/>
    <property type="project" value="UniProtKB-SubCell"/>
</dbReference>
<dbReference type="EMBL" id="CP060394">
    <property type="protein sequence ID" value="QNI32658.1"/>
    <property type="molecule type" value="Genomic_DNA"/>
</dbReference>
<keyword evidence="5 6" id="KW-0472">Membrane</keyword>
<dbReference type="RefSeq" id="WP_186743612.1">
    <property type="nucleotide sequence ID" value="NZ_CP060394.1"/>
</dbReference>
<comment type="subcellular location">
    <subcellularLocation>
        <location evidence="1">Cell membrane</location>
        <topology evidence="1">Multi-pass membrane protein</topology>
    </subcellularLocation>
</comment>
<proteinExistence type="predicted"/>
<dbReference type="NCBIfam" id="TIGR00765">
    <property type="entry name" value="yihY_not_rbn"/>
    <property type="match status" value="1"/>
</dbReference>
<evidence type="ECO:0000256" key="1">
    <source>
        <dbReference type="ARBA" id="ARBA00004651"/>
    </source>
</evidence>
<evidence type="ECO:0000256" key="5">
    <source>
        <dbReference type="ARBA" id="ARBA00023136"/>
    </source>
</evidence>
<feature type="transmembrane region" description="Helical" evidence="6">
    <location>
        <begin position="207"/>
        <end position="230"/>
    </location>
</feature>
<feature type="transmembrane region" description="Helical" evidence="6">
    <location>
        <begin position="166"/>
        <end position="187"/>
    </location>
</feature>
<feature type="transmembrane region" description="Helical" evidence="6">
    <location>
        <begin position="55"/>
        <end position="75"/>
    </location>
</feature>
<keyword evidence="2" id="KW-1003">Cell membrane</keyword>
<dbReference type="Pfam" id="PF03631">
    <property type="entry name" value="Virul_fac_BrkB"/>
    <property type="match status" value="1"/>
</dbReference>
<feature type="transmembrane region" description="Helical" evidence="6">
    <location>
        <begin position="275"/>
        <end position="297"/>
    </location>
</feature>
<keyword evidence="8" id="KW-1185">Reference proteome</keyword>
<dbReference type="PANTHER" id="PTHR30213">
    <property type="entry name" value="INNER MEMBRANE PROTEIN YHJD"/>
    <property type="match status" value="1"/>
</dbReference>